<comment type="caution">
    <text evidence="7">The sequence shown here is derived from an EMBL/GenBank/DDBJ whole genome shotgun (WGS) entry which is preliminary data.</text>
</comment>
<evidence type="ECO:0000256" key="2">
    <source>
        <dbReference type="ARBA" id="ARBA00005417"/>
    </source>
</evidence>
<feature type="domain" description="ABC transporter" evidence="6">
    <location>
        <begin position="299"/>
        <end position="540"/>
    </location>
</feature>
<evidence type="ECO:0000259" key="6">
    <source>
        <dbReference type="PROSITE" id="PS50893"/>
    </source>
</evidence>
<dbReference type="InterPro" id="IPR003593">
    <property type="entry name" value="AAA+_ATPase"/>
</dbReference>
<dbReference type="SUPFAM" id="SSF52540">
    <property type="entry name" value="P-loop containing nucleoside triphosphate hydrolases"/>
    <property type="match status" value="2"/>
</dbReference>
<evidence type="ECO:0000256" key="3">
    <source>
        <dbReference type="ARBA" id="ARBA00022448"/>
    </source>
</evidence>
<dbReference type="GO" id="GO:0005886">
    <property type="term" value="C:plasma membrane"/>
    <property type="evidence" value="ECO:0007669"/>
    <property type="project" value="UniProtKB-SubCell"/>
</dbReference>
<dbReference type="PANTHER" id="PTHR43776">
    <property type="entry name" value="TRANSPORT ATP-BINDING PROTEIN"/>
    <property type="match status" value="1"/>
</dbReference>
<dbReference type="PROSITE" id="PS00211">
    <property type="entry name" value="ABC_TRANSPORTER_1"/>
    <property type="match status" value="1"/>
</dbReference>
<dbReference type="Pfam" id="PF00005">
    <property type="entry name" value="ABC_tran"/>
    <property type="match status" value="2"/>
</dbReference>
<dbReference type="Gene3D" id="3.40.50.300">
    <property type="entry name" value="P-loop containing nucleotide triphosphate hydrolases"/>
    <property type="match status" value="2"/>
</dbReference>
<comment type="similarity">
    <text evidence="2">Belongs to the ABC transporter superfamily.</text>
</comment>
<sequence>MPSKTNANSLSAVTQTGGGSTTRRLLRISNLQIEATVYPPGERPRNVVLVDDVSLTLNRGRVLGLIGESGAGKSTIGLASLGYARGGARITAGEVILNDRDIRKVGARGLRKLRGREVCYVAQSAAAAFNPAHRLMDQVVEASLLHGEDTRAQAEQRAVALFKKLGLPDPENIGRRFPHQVSGGQLQRVMTAMALCSEPDLIVFDEPTTALDVTTQIDVLAAIRDAIRDTGVAALYITHDLALVAQVADEIMVLRNGKLVERGATQQIISQPLEEYTRALVSVHHIEHQPTDCGTAPVLSVKGITAGYGDGRIRVLRDVSINLHTGQTLAVVGESGSGKSTLARVITGLLPPLAGTIQFNGRDLPWRLSERSQDDLQQLQMIYQMADVAMNPHQTVARIIGRPLEFYFGMRGAERDRRVYELLDKIEMGRGFADRYPAELSGGQKQRVCIARALAAKPKLIICDEVTSALDPLVANGILRLLLQLQREEGVAYLFITHDLATVESIADSISVMYRGEVVRYGPKVNVLAPPFDPYTDLLLSSVPKLEVGWLDKVILSRQMECAGN</sequence>
<keyword evidence="4" id="KW-0547">Nucleotide-binding</keyword>
<name>A0A101KP07_RHILI</name>
<evidence type="ECO:0000256" key="5">
    <source>
        <dbReference type="ARBA" id="ARBA00022840"/>
    </source>
</evidence>
<gene>
    <name evidence="7" type="ORF">AU467_30460</name>
</gene>
<dbReference type="GO" id="GO:0016887">
    <property type="term" value="F:ATP hydrolysis activity"/>
    <property type="evidence" value="ECO:0007669"/>
    <property type="project" value="InterPro"/>
</dbReference>
<dbReference type="InterPro" id="IPR013563">
    <property type="entry name" value="Oligopep_ABC_C"/>
</dbReference>
<dbReference type="EMBL" id="LPWA01000137">
    <property type="protein sequence ID" value="KUM24386.1"/>
    <property type="molecule type" value="Genomic_DNA"/>
</dbReference>
<dbReference type="GO" id="GO:0055085">
    <property type="term" value="P:transmembrane transport"/>
    <property type="evidence" value="ECO:0007669"/>
    <property type="project" value="UniProtKB-ARBA"/>
</dbReference>
<dbReference type="InterPro" id="IPR050319">
    <property type="entry name" value="ABC_transp_ATP-bind"/>
</dbReference>
<comment type="subcellular location">
    <subcellularLocation>
        <location evidence="1">Cell inner membrane</location>
        <topology evidence="1">Peripheral membrane protein</topology>
    </subcellularLocation>
</comment>
<dbReference type="OrthoDB" id="9802264at2"/>
<proteinExistence type="inferred from homology"/>
<keyword evidence="5" id="KW-0067">ATP-binding</keyword>
<dbReference type="Pfam" id="PF08352">
    <property type="entry name" value="oligo_HPY"/>
    <property type="match status" value="1"/>
</dbReference>
<evidence type="ECO:0000256" key="1">
    <source>
        <dbReference type="ARBA" id="ARBA00004417"/>
    </source>
</evidence>
<dbReference type="PROSITE" id="PS50893">
    <property type="entry name" value="ABC_TRANSPORTER_2"/>
    <property type="match status" value="2"/>
</dbReference>
<dbReference type="CDD" id="cd03257">
    <property type="entry name" value="ABC_NikE_OppD_transporters"/>
    <property type="match status" value="2"/>
</dbReference>
<dbReference type="FunFam" id="3.40.50.300:FF:002585">
    <property type="entry name" value="Glutathione import ATP-binding protein GsiA"/>
    <property type="match status" value="1"/>
</dbReference>
<dbReference type="SMART" id="SM00382">
    <property type="entry name" value="AAA"/>
    <property type="match status" value="2"/>
</dbReference>
<accession>A0A101KP07</accession>
<dbReference type="GO" id="GO:0005524">
    <property type="term" value="F:ATP binding"/>
    <property type="evidence" value="ECO:0007669"/>
    <property type="project" value="UniProtKB-KW"/>
</dbReference>
<feature type="domain" description="ABC transporter" evidence="6">
    <location>
        <begin position="26"/>
        <end position="281"/>
    </location>
</feature>
<evidence type="ECO:0000313" key="8">
    <source>
        <dbReference type="Proteomes" id="UP000053176"/>
    </source>
</evidence>
<reference evidence="7 8" key="1">
    <citation type="submission" date="2015-12" db="EMBL/GenBank/DDBJ databases">
        <title>Draft genome sequence of Mesorhizobium sp. UFLA 01-765, a multitolerant efficient symbiont and plant-growth promoting strain isolated from Zn-mining soil using Leucaena leucocephala as a trap plant.</title>
        <authorList>
            <person name="Rangel W.M."/>
            <person name="Thijs S."/>
            <person name="Longatti S.M."/>
            <person name="Moreira F.M."/>
            <person name="Weyens N."/>
            <person name="Vangronsveld J."/>
            <person name="Van Hamme J.D."/>
            <person name="Bottos E.M."/>
            <person name="Rineau F."/>
        </authorList>
    </citation>
    <scope>NUCLEOTIDE SEQUENCE [LARGE SCALE GENOMIC DNA]</scope>
    <source>
        <strain evidence="7 8">UFLA 01-765</strain>
    </source>
</reference>
<dbReference type="InterPro" id="IPR017871">
    <property type="entry name" value="ABC_transporter-like_CS"/>
</dbReference>
<dbReference type="Proteomes" id="UP000053176">
    <property type="component" value="Unassembled WGS sequence"/>
</dbReference>
<keyword evidence="3" id="KW-0813">Transport</keyword>
<organism evidence="7 8">
    <name type="scientific">Rhizobium loti</name>
    <name type="common">Mesorhizobium loti</name>
    <dbReference type="NCBI Taxonomy" id="381"/>
    <lineage>
        <taxon>Bacteria</taxon>
        <taxon>Pseudomonadati</taxon>
        <taxon>Pseudomonadota</taxon>
        <taxon>Alphaproteobacteria</taxon>
        <taxon>Hyphomicrobiales</taxon>
        <taxon>Phyllobacteriaceae</taxon>
        <taxon>Mesorhizobium</taxon>
    </lineage>
</organism>
<dbReference type="GO" id="GO:0015833">
    <property type="term" value="P:peptide transport"/>
    <property type="evidence" value="ECO:0007669"/>
    <property type="project" value="InterPro"/>
</dbReference>
<dbReference type="InterPro" id="IPR003439">
    <property type="entry name" value="ABC_transporter-like_ATP-bd"/>
</dbReference>
<dbReference type="InterPro" id="IPR027417">
    <property type="entry name" value="P-loop_NTPase"/>
</dbReference>
<evidence type="ECO:0000256" key="4">
    <source>
        <dbReference type="ARBA" id="ARBA00022741"/>
    </source>
</evidence>
<dbReference type="AlphaFoldDB" id="A0A101KP07"/>
<dbReference type="PANTHER" id="PTHR43776:SF7">
    <property type="entry name" value="D,D-DIPEPTIDE TRANSPORT ATP-BINDING PROTEIN DDPF-RELATED"/>
    <property type="match status" value="1"/>
</dbReference>
<evidence type="ECO:0000313" key="7">
    <source>
        <dbReference type="EMBL" id="KUM24386.1"/>
    </source>
</evidence>
<protein>
    <submittedName>
        <fullName evidence="7">ABC transporter</fullName>
    </submittedName>
</protein>